<evidence type="ECO:0000256" key="1">
    <source>
        <dbReference type="SAM" id="MobiDB-lite"/>
    </source>
</evidence>
<organism evidence="2">
    <name type="scientific">Percolomonas cosmopolitus</name>
    <dbReference type="NCBI Taxonomy" id="63605"/>
    <lineage>
        <taxon>Eukaryota</taxon>
        <taxon>Discoba</taxon>
        <taxon>Heterolobosea</taxon>
        <taxon>Tetramitia</taxon>
        <taxon>Eutetramitia</taxon>
        <taxon>Percolomonadidae</taxon>
        <taxon>Percolomonas</taxon>
    </lineage>
</organism>
<protein>
    <submittedName>
        <fullName evidence="2">Uncharacterized protein</fullName>
    </submittedName>
</protein>
<gene>
    <name evidence="2" type="ORF">PCOS0759_LOCUS3294</name>
</gene>
<feature type="compositionally biased region" description="Low complexity" evidence="1">
    <location>
        <begin position="214"/>
        <end position="224"/>
    </location>
</feature>
<dbReference type="AlphaFoldDB" id="A0A7S1PGA6"/>
<feature type="region of interest" description="Disordered" evidence="1">
    <location>
        <begin position="201"/>
        <end position="224"/>
    </location>
</feature>
<sequence length="442" mass="51263">MPSYYNSKNAPSAAYFAPHTRNLAMLFRGCAAASLSCRQRRSYAFLPFSKENLDSQIEQETFENLLMKRKQESHLEEESPHSGTRLVLSLDINSHCTGFSVMNYHTKEILECGALDMDSEMDQREYGKMMRQFVGDVRRRYGRSATKIGETYPPVHEEEEYDEEDHADDDFVLSTEKSDDRYALRMKSKDKIDLKFPSTRAVSLDDTPQDTETSSANASSPSPVVSIAHSTTRASTLTQPIHWQIYIESFLQKYRRMGKNDVVHRLVALNCVAAYEAAQQLDSEPLLFSYRTAKSFFRFGRASSGKVMRRRIFNYLKPLLPESFETITTQKKQLFASANFDITDSVLIAFYGRAMVRLRNRLHDDELFHSFLSTEYFVGPKHKARIAGIRRSFEFDKKMPLEDMLERDDVQDYLRFKFEMHLKDIVREEFLSEVGLPLIDFR</sequence>
<evidence type="ECO:0000313" key="2">
    <source>
        <dbReference type="EMBL" id="CAD9080054.1"/>
    </source>
</evidence>
<accession>A0A7S1PGA6</accession>
<reference evidence="2" key="1">
    <citation type="submission" date="2021-01" db="EMBL/GenBank/DDBJ databases">
        <authorList>
            <person name="Corre E."/>
            <person name="Pelletier E."/>
            <person name="Niang G."/>
            <person name="Scheremetjew M."/>
            <person name="Finn R."/>
            <person name="Kale V."/>
            <person name="Holt S."/>
            <person name="Cochrane G."/>
            <person name="Meng A."/>
            <person name="Brown T."/>
            <person name="Cohen L."/>
        </authorList>
    </citation>
    <scope>NUCLEOTIDE SEQUENCE</scope>
    <source>
        <strain evidence="2">WS</strain>
    </source>
</reference>
<name>A0A7S1PGA6_9EUKA</name>
<proteinExistence type="predicted"/>
<dbReference type="EMBL" id="HBGD01004001">
    <property type="protein sequence ID" value="CAD9080054.1"/>
    <property type="molecule type" value="Transcribed_RNA"/>
</dbReference>